<evidence type="ECO:0000256" key="1">
    <source>
        <dbReference type="SAM" id="Phobius"/>
    </source>
</evidence>
<gene>
    <name evidence="3" type="ORF">HNQ34_000054</name>
</gene>
<keyword evidence="1" id="KW-1133">Transmembrane helix</keyword>
<feature type="transmembrane region" description="Helical" evidence="1">
    <location>
        <begin position="63"/>
        <end position="83"/>
    </location>
</feature>
<evidence type="ECO:0000313" key="4">
    <source>
        <dbReference type="Proteomes" id="UP000520011"/>
    </source>
</evidence>
<feature type="transmembrane region" description="Helical" evidence="1">
    <location>
        <begin position="267"/>
        <end position="292"/>
    </location>
</feature>
<evidence type="ECO:0000313" key="3">
    <source>
        <dbReference type="EMBL" id="MBB5322977.1"/>
    </source>
</evidence>
<feature type="transmembrane region" description="Helical" evidence="1">
    <location>
        <begin position="20"/>
        <end position="43"/>
    </location>
</feature>
<keyword evidence="1" id="KW-0472">Membrane</keyword>
<feature type="transmembrane region" description="Helical" evidence="1">
    <location>
        <begin position="237"/>
        <end position="255"/>
    </location>
</feature>
<feature type="transmembrane region" description="Helical" evidence="1">
    <location>
        <begin position="298"/>
        <end position="321"/>
    </location>
</feature>
<reference evidence="3 4" key="1">
    <citation type="submission" date="2020-08" db="EMBL/GenBank/DDBJ databases">
        <title>Genomic Encyclopedia of Type Strains, Phase IV (KMG-IV): sequencing the most valuable type-strain genomes for metagenomic binning, comparative biology and taxonomic classification.</title>
        <authorList>
            <person name="Goeker M."/>
        </authorList>
    </citation>
    <scope>NUCLEOTIDE SEQUENCE [LARGE SCALE GENOMIC DNA]</scope>
    <source>
        <strain evidence="3 4">DSM 16325</strain>
    </source>
</reference>
<evidence type="ECO:0000259" key="2">
    <source>
        <dbReference type="Pfam" id="PF20047"/>
    </source>
</evidence>
<feature type="domain" description="DUF6449" evidence="2">
    <location>
        <begin position="432"/>
        <end position="516"/>
    </location>
</feature>
<dbReference type="InterPro" id="IPR045611">
    <property type="entry name" value="DUF6449"/>
</dbReference>
<protein>
    <submittedName>
        <fullName evidence="3">ABC-2 type transport system permease protein</fullName>
    </submittedName>
</protein>
<keyword evidence="1" id="KW-0812">Transmembrane</keyword>
<dbReference type="Proteomes" id="UP000520011">
    <property type="component" value="Unassembled WGS sequence"/>
</dbReference>
<dbReference type="Pfam" id="PF20047">
    <property type="entry name" value="DUF6449"/>
    <property type="match status" value="1"/>
</dbReference>
<comment type="caution">
    <text evidence="3">The sequence shown here is derived from an EMBL/GenBank/DDBJ whole genome shotgun (WGS) entry which is preliminary data.</text>
</comment>
<dbReference type="AlphaFoldDB" id="A0A7W8MT26"/>
<sequence length="662" mass="76623">MPSKILSYNRSIFVQNLRNVGWIGIVHLLVLLAVIPLRIVMAYTNRKWNYSPNWNNVFEISHVFQGMVVFTIPVLLAIFLFRYMQVKRSADYMHSLPLRRESLFFQHMVFGILMLIVPIAFTALLTAVLCNMLPLDNILFSTADVIRWTAEMFLMELFVFSASVWVGMFTGISVLQGAFAYILFLFPAGISVLVLMNMKYLLSGFAADYYLSANLERIVPFFRFIELAQRSLTIQEIISYAAFIVLCCGLSIWLYKKRHSEAANQALAFSVLQPVFLFGVAFCFMLLGGLYFGETQRSIGWILFGYVAFSLIGFYVAEAIIEKTWRVFHKWKGYVAFVAVMLIVGGLLHLDVTGYEKRQPALGDIQRVYFGESVYGFEQQDKRGYVAYVQPDQFLQTKSNIKNVYLFHRQLIEDRPMMVVPSTDTRQVVIGYELKNGEKLIRTYSIPFQPYKHFYQSIMESTEYKKNYYLLLHDRGVSPIRQVTIRTRYPFEKTVVIADSKQIEAFVSVLKTELERETVDEMMGPTNEWGSIELLQSDGDQIQLSWKKSYSQLEIWLNQQGLLSKARVTADDIQYAIIVKNEERKPLHELTSDSQFQQQLPTRTDVLRITDKKQLEECLQKTTPSKDTSLYIIAFYRTDQSAPAWSVFEENHLPSFIRNQLP</sequence>
<organism evidence="3 4">
    <name type="scientific">Anoxybacteroides tepidamans</name>
    <dbReference type="NCBI Taxonomy" id="265948"/>
    <lineage>
        <taxon>Bacteria</taxon>
        <taxon>Bacillati</taxon>
        <taxon>Bacillota</taxon>
        <taxon>Bacilli</taxon>
        <taxon>Bacillales</taxon>
        <taxon>Anoxybacillaceae</taxon>
        <taxon>Anoxybacteroides</taxon>
    </lineage>
</organism>
<feature type="transmembrane region" description="Helical" evidence="1">
    <location>
        <begin position="333"/>
        <end position="350"/>
    </location>
</feature>
<dbReference type="RefSeq" id="WP_221277219.1">
    <property type="nucleotide sequence ID" value="NZ_JACHEP010000001.1"/>
</dbReference>
<feature type="transmembrane region" description="Helical" evidence="1">
    <location>
        <begin position="145"/>
        <end position="166"/>
    </location>
</feature>
<feature type="transmembrane region" description="Helical" evidence="1">
    <location>
        <begin position="178"/>
        <end position="196"/>
    </location>
</feature>
<proteinExistence type="predicted"/>
<dbReference type="EMBL" id="JACHEP010000001">
    <property type="protein sequence ID" value="MBB5322977.1"/>
    <property type="molecule type" value="Genomic_DNA"/>
</dbReference>
<accession>A0A7W8MT26</accession>
<keyword evidence="4" id="KW-1185">Reference proteome</keyword>
<name>A0A7W8MT26_9BACL</name>
<feature type="transmembrane region" description="Helical" evidence="1">
    <location>
        <begin position="104"/>
        <end position="125"/>
    </location>
</feature>